<comment type="subcellular location">
    <subcellularLocation>
        <location evidence="3">Endoplasmic reticulum membrane</location>
        <topology evidence="3">Peripheral membrane protein</topology>
    </subcellularLocation>
    <subcellularLocation>
        <location evidence="2">Microsome membrane</location>
        <topology evidence="2">Peripheral membrane protein</topology>
    </subcellularLocation>
</comment>
<evidence type="ECO:0000256" key="11">
    <source>
        <dbReference type="ARBA" id="ARBA00023033"/>
    </source>
</evidence>
<dbReference type="InterPro" id="IPR001128">
    <property type="entry name" value="Cyt_P450"/>
</dbReference>
<dbReference type="GO" id="GO:0020037">
    <property type="term" value="F:heme binding"/>
    <property type="evidence" value="ECO:0007669"/>
    <property type="project" value="InterPro"/>
</dbReference>
<dbReference type="CDD" id="cd11056">
    <property type="entry name" value="CYP6-like"/>
    <property type="match status" value="1"/>
</dbReference>
<feature type="binding site" description="axial binding residue" evidence="13">
    <location>
        <position position="474"/>
    </location>
    <ligand>
        <name>heme</name>
        <dbReference type="ChEBI" id="CHEBI:30413"/>
    </ligand>
    <ligandPart>
        <name>Fe</name>
        <dbReference type="ChEBI" id="CHEBI:18248"/>
    </ligandPart>
</feature>
<dbReference type="InterPro" id="IPR002401">
    <property type="entry name" value="Cyt_P450_E_grp-I"/>
</dbReference>
<dbReference type="Proteomes" id="UP000198287">
    <property type="component" value="Unassembled WGS sequence"/>
</dbReference>
<reference evidence="15 16" key="1">
    <citation type="submission" date="2015-12" db="EMBL/GenBank/DDBJ databases">
        <title>The genome of Folsomia candida.</title>
        <authorList>
            <person name="Faddeeva A."/>
            <person name="Derks M.F."/>
            <person name="Anvar Y."/>
            <person name="Smit S."/>
            <person name="Van Straalen N."/>
            <person name="Roelofs D."/>
        </authorList>
    </citation>
    <scope>NUCLEOTIDE SEQUENCE [LARGE SCALE GENOMIC DNA]</scope>
    <source>
        <strain evidence="15 16">VU population</strain>
        <tissue evidence="15">Whole body</tissue>
    </source>
</reference>
<dbReference type="InterPro" id="IPR017972">
    <property type="entry name" value="Cyt_P450_CS"/>
</dbReference>
<keyword evidence="10 13" id="KW-0408">Iron</keyword>
<dbReference type="PRINTS" id="PR00463">
    <property type="entry name" value="EP450I"/>
</dbReference>
<accession>A0A226EDW3</accession>
<name>A0A226EDW3_FOLCA</name>
<keyword evidence="12" id="KW-0472">Membrane</keyword>
<dbReference type="PANTHER" id="PTHR24292">
    <property type="entry name" value="CYTOCHROME P450"/>
    <property type="match status" value="1"/>
</dbReference>
<sequence length="530" mass="60371">MGILLILAGLVVLLVLLWQWHYHKNKVYFESKRIPYRGNGIFRVVLNSFKGLSILDDVISSYKRDKAENALVTGNNDFGVITLGIQDPDLLKAILVKDFDHFADRRMFSAPKNDYLFKKMLFFQKGEQWKALRSKLSPTFTTGKIKRLFSLFDQSGKKLVKYVEQEIGGNGDGGEFDIIEAYSKFTMDIIASSVCGIDSHAFDQKEPSFFEKMGQKMQLSFDGFTLLKIIVISLSTTIGDFFGFSFFARDVQDFFSVAIKSSIHDRQVKNEKRNDFIQLMLEAREDKLKIEDHELDRFERDAIIKTETTTDKASTAELLDDDGIVANAVLFMLAGYDTTQSLLIFVAYALALYPDIQDKLRTEIDQVLEENGGEFSYDSLNKMTYLDMVINETLRFYPPATVTDRGCTKDYKIPGTEFILKKGQGLIIPIYGLHHDADYFPEPEKFDPERFSAENKAKINQYAYLPFGGGPRNCIGMRFALAEVKVAISHLVHNFRIEPSKKTLIPMKFSKSNSLKPQGGMFLGLHKIQH</sequence>
<evidence type="ECO:0000313" key="16">
    <source>
        <dbReference type="Proteomes" id="UP000198287"/>
    </source>
</evidence>
<keyword evidence="16" id="KW-1185">Reference proteome</keyword>
<evidence type="ECO:0000256" key="3">
    <source>
        <dbReference type="ARBA" id="ARBA00004406"/>
    </source>
</evidence>
<evidence type="ECO:0000313" key="15">
    <source>
        <dbReference type="EMBL" id="OXA55765.1"/>
    </source>
</evidence>
<dbReference type="Gene3D" id="1.10.630.10">
    <property type="entry name" value="Cytochrome P450"/>
    <property type="match status" value="1"/>
</dbReference>
<dbReference type="InterPro" id="IPR036396">
    <property type="entry name" value="Cyt_P450_sf"/>
</dbReference>
<keyword evidence="6 13" id="KW-0479">Metal-binding</keyword>
<keyword evidence="9 14" id="KW-0560">Oxidoreductase</keyword>
<evidence type="ECO:0000256" key="4">
    <source>
        <dbReference type="ARBA" id="ARBA00010617"/>
    </source>
</evidence>
<dbReference type="STRING" id="158441.A0A226EDW3"/>
<dbReference type="EMBL" id="LNIX01000004">
    <property type="protein sequence ID" value="OXA55765.1"/>
    <property type="molecule type" value="Genomic_DNA"/>
</dbReference>
<dbReference type="PROSITE" id="PS00086">
    <property type="entry name" value="CYTOCHROME_P450"/>
    <property type="match status" value="1"/>
</dbReference>
<dbReference type="GO" id="GO:0004497">
    <property type="term" value="F:monooxygenase activity"/>
    <property type="evidence" value="ECO:0007669"/>
    <property type="project" value="UniProtKB-KW"/>
</dbReference>
<dbReference type="FunFam" id="1.10.630.10:FF:000042">
    <property type="entry name" value="Cytochrome P450"/>
    <property type="match status" value="1"/>
</dbReference>
<organism evidence="15 16">
    <name type="scientific">Folsomia candida</name>
    <name type="common">Springtail</name>
    <dbReference type="NCBI Taxonomy" id="158441"/>
    <lineage>
        <taxon>Eukaryota</taxon>
        <taxon>Metazoa</taxon>
        <taxon>Ecdysozoa</taxon>
        <taxon>Arthropoda</taxon>
        <taxon>Hexapoda</taxon>
        <taxon>Collembola</taxon>
        <taxon>Entomobryomorpha</taxon>
        <taxon>Isotomoidea</taxon>
        <taxon>Isotomidae</taxon>
        <taxon>Proisotominae</taxon>
        <taxon>Folsomia</taxon>
    </lineage>
</organism>
<evidence type="ECO:0000256" key="1">
    <source>
        <dbReference type="ARBA" id="ARBA00001971"/>
    </source>
</evidence>
<comment type="caution">
    <text evidence="15">The sequence shown here is derived from an EMBL/GenBank/DDBJ whole genome shotgun (WGS) entry which is preliminary data.</text>
</comment>
<evidence type="ECO:0000256" key="9">
    <source>
        <dbReference type="ARBA" id="ARBA00023002"/>
    </source>
</evidence>
<dbReference type="InterPro" id="IPR050476">
    <property type="entry name" value="Insect_CytP450_Detox"/>
</dbReference>
<dbReference type="PANTHER" id="PTHR24292:SF54">
    <property type="entry name" value="CYP9F3-RELATED"/>
    <property type="match status" value="1"/>
</dbReference>
<dbReference type="OrthoDB" id="2789670at2759"/>
<keyword evidence="5 13" id="KW-0349">Heme</keyword>
<evidence type="ECO:0000256" key="8">
    <source>
        <dbReference type="ARBA" id="ARBA00022848"/>
    </source>
</evidence>
<dbReference type="AlphaFoldDB" id="A0A226EDW3"/>
<evidence type="ECO:0000256" key="5">
    <source>
        <dbReference type="ARBA" id="ARBA00022617"/>
    </source>
</evidence>
<dbReference type="PRINTS" id="PR00385">
    <property type="entry name" value="P450"/>
</dbReference>
<gene>
    <name evidence="15" type="ORF">Fcan01_08865</name>
</gene>
<evidence type="ECO:0000256" key="14">
    <source>
        <dbReference type="RuleBase" id="RU000461"/>
    </source>
</evidence>
<evidence type="ECO:0000256" key="7">
    <source>
        <dbReference type="ARBA" id="ARBA00022824"/>
    </source>
</evidence>
<comment type="similarity">
    <text evidence="4 14">Belongs to the cytochrome P450 family.</text>
</comment>
<comment type="cofactor">
    <cofactor evidence="1 13">
        <name>heme</name>
        <dbReference type="ChEBI" id="CHEBI:30413"/>
    </cofactor>
</comment>
<dbReference type="Pfam" id="PF00067">
    <property type="entry name" value="p450"/>
    <property type="match status" value="1"/>
</dbReference>
<evidence type="ECO:0000256" key="2">
    <source>
        <dbReference type="ARBA" id="ARBA00004174"/>
    </source>
</evidence>
<evidence type="ECO:0000256" key="6">
    <source>
        <dbReference type="ARBA" id="ARBA00022723"/>
    </source>
</evidence>
<keyword evidence="7" id="KW-0256">Endoplasmic reticulum</keyword>
<dbReference type="GO" id="GO:0016705">
    <property type="term" value="F:oxidoreductase activity, acting on paired donors, with incorporation or reduction of molecular oxygen"/>
    <property type="evidence" value="ECO:0007669"/>
    <property type="project" value="InterPro"/>
</dbReference>
<protein>
    <submittedName>
        <fullName evidence="15">Cytochrome P450 9e2</fullName>
    </submittedName>
</protein>
<proteinExistence type="inferred from homology"/>
<evidence type="ECO:0000256" key="12">
    <source>
        <dbReference type="ARBA" id="ARBA00023136"/>
    </source>
</evidence>
<dbReference type="OMA" id="DERYYEN"/>
<dbReference type="GO" id="GO:0005789">
    <property type="term" value="C:endoplasmic reticulum membrane"/>
    <property type="evidence" value="ECO:0007669"/>
    <property type="project" value="UniProtKB-SubCell"/>
</dbReference>
<dbReference type="GO" id="GO:0005506">
    <property type="term" value="F:iron ion binding"/>
    <property type="evidence" value="ECO:0007669"/>
    <property type="project" value="InterPro"/>
</dbReference>
<evidence type="ECO:0000256" key="10">
    <source>
        <dbReference type="ARBA" id="ARBA00023004"/>
    </source>
</evidence>
<keyword evidence="8" id="KW-0492">Microsome</keyword>
<dbReference type="SUPFAM" id="SSF48264">
    <property type="entry name" value="Cytochrome P450"/>
    <property type="match status" value="1"/>
</dbReference>
<evidence type="ECO:0000256" key="13">
    <source>
        <dbReference type="PIRSR" id="PIRSR602401-1"/>
    </source>
</evidence>
<keyword evidence="11 14" id="KW-0503">Monooxygenase</keyword>